<sequence>MSHYYTKEEAEMVKQNVQQTAEESYKAVQRNGEAVNSLEVTASDQREQAHEMKVSSNDVKFTMKKRTKMIIIGSIIGGIILAIVIIILIIVIIVVA</sequence>
<protein>
    <recommendedName>
        <fullName evidence="5">t-SNARE coiled-coil homology domain-containing protein</fullName>
    </recommendedName>
</protein>
<evidence type="ECO:0000313" key="2">
    <source>
        <dbReference type="EMBL" id="GAB1220245.1"/>
    </source>
</evidence>
<evidence type="ECO:0008006" key="5">
    <source>
        <dbReference type="Google" id="ProtNLM"/>
    </source>
</evidence>
<keyword evidence="1" id="KW-1133">Transmembrane helix</keyword>
<feature type="transmembrane region" description="Helical" evidence="1">
    <location>
        <begin position="70"/>
        <end position="95"/>
    </location>
</feature>
<gene>
    <name evidence="2" type="ORF">ENUP19_0050G0021</name>
    <name evidence="3" type="ORF">ENUP19_0141G0021</name>
</gene>
<proteinExistence type="predicted"/>
<dbReference type="EMBL" id="BAAFRS010000050">
    <property type="protein sequence ID" value="GAB1220245.1"/>
    <property type="molecule type" value="Genomic_DNA"/>
</dbReference>
<name>A0ABQ0DBM5_9EUKA</name>
<keyword evidence="1" id="KW-0812">Transmembrane</keyword>
<dbReference type="Proteomes" id="UP001628156">
    <property type="component" value="Unassembled WGS sequence"/>
</dbReference>
<dbReference type="EMBL" id="BAAFRS010000141">
    <property type="protein sequence ID" value="GAB1223316.1"/>
    <property type="molecule type" value="Genomic_DNA"/>
</dbReference>
<evidence type="ECO:0000256" key="1">
    <source>
        <dbReference type="SAM" id="Phobius"/>
    </source>
</evidence>
<comment type="caution">
    <text evidence="2">The sequence shown here is derived from an EMBL/GenBank/DDBJ whole genome shotgun (WGS) entry which is preliminary data.</text>
</comment>
<reference evidence="2 4" key="1">
    <citation type="journal article" date="2019" name="PLoS Negl. Trop. Dis.">
        <title>Whole genome sequencing of Entamoeba nuttalli reveals mammalian host-related molecular signatures and a novel octapeptide-repeat surface protein.</title>
        <authorList>
            <person name="Tanaka M."/>
            <person name="Makiuchi T."/>
            <person name="Komiyama T."/>
            <person name="Shiina T."/>
            <person name="Osaki K."/>
            <person name="Tachibana H."/>
        </authorList>
    </citation>
    <scope>NUCLEOTIDE SEQUENCE [LARGE SCALE GENOMIC DNA]</scope>
    <source>
        <strain evidence="2 4">P19-061405</strain>
    </source>
</reference>
<keyword evidence="1" id="KW-0472">Membrane</keyword>
<accession>A0ABQ0DBM5</accession>
<evidence type="ECO:0000313" key="3">
    <source>
        <dbReference type="EMBL" id="GAB1223316.1"/>
    </source>
</evidence>
<evidence type="ECO:0000313" key="4">
    <source>
        <dbReference type="Proteomes" id="UP001628156"/>
    </source>
</evidence>
<reference evidence="2" key="2">
    <citation type="submission" date="2024-08" db="EMBL/GenBank/DDBJ databases">
        <title>Draft genome assembly of Entamoeba nuttalli using a combination of long-read and short-read sequencing data.</title>
        <authorList>
            <person name="Tanaka M."/>
            <person name="Tachibana H."/>
        </authorList>
    </citation>
    <scope>NUCLEOTIDE SEQUENCE</scope>
    <source>
        <strain evidence="2">P19-061405</strain>
    </source>
</reference>
<organism evidence="2 4">
    <name type="scientific">Entamoeba nuttalli</name>
    <dbReference type="NCBI Taxonomy" id="412467"/>
    <lineage>
        <taxon>Eukaryota</taxon>
        <taxon>Amoebozoa</taxon>
        <taxon>Evosea</taxon>
        <taxon>Archamoebae</taxon>
        <taxon>Mastigamoebida</taxon>
        <taxon>Entamoebidae</taxon>
        <taxon>Entamoeba</taxon>
    </lineage>
</organism>
<keyword evidence="4" id="KW-1185">Reference proteome</keyword>